<feature type="transmembrane region" description="Helical" evidence="1">
    <location>
        <begin position="39"/>
        <end position="63"/>
    </location>
</feature>
<evidence type="ECO:0000256" key="1">
    <source>
        <dbReference type="SAM" id="Phobius"/>
    </source>
</evidence>
<keyword evidence="3" id="KW-0808">Transferase</keyword>
<protein>
    <submittedName>
        <fullName evidence="3">Acyltransferase</fullName>
    </submittedName>
</protein>
<comment type="caution">
    <text evidence="3">The sequence shown here is derived from an EMBL/GenBank/DDBJ whole genome shotgun (WGS) entry which is preliminary data.</text>
</comment>
<dbReference type="Pfam" id="PF01757">
    <property type="entry name" value="Acyl_transf_3"/>
    <property type="match status" value="1"/>
</dbReference>
<proteinExistence type="predicted"/>
<feature type="transmembrane region" description="Helical" evidence="1">
    <location>
        <begin position="230"/>
        <end position="251"/>
    </location>
</feature>
<dbReference type="AlphaFoldDB" id="A0A412F3M5"/>
<reference evidence="3 4" key="1">
    <citation type="submission" date="2018-08" db="EMBL/GenBank/DDBJ databases">
        <title>A genome reference for cultivated species of the human gut microbiota.</title>
        <authorList>
            <person name="Zou Y."/>
            <person name="Xue W."/>
            <person name="Luo G."/>
        </authorList>
    </citation>
    <scope>NUCLEOTIDE SEQUENCE [LARGE SCALE GENOMIC DNA]</scope>
    <source>
        <strain evidence="3 4">AF25-11</strain>
    </source>
</reference>
<dbReference type="InterPro" id="IPR050879">
    <property type="entry name" value="Acyltransferase_3"/>
</dbReference>
<dbReference type="PANTHER" id="PTHR23028">
    <property type="entry name" value="ACETYLTRANSFERASE"/>
    <property type="match status" value="1"/>
</dbReference>
<evidence type="ECO:0000313" key="4">
    <source>
        <dbReference type="Proteomes" id="UP000283652"/>
    </source>
</evidence>
<evidence type="ECO:0000259" key="2">
    <source>
        <dbReference type="Pfam" id="PF01757"/>
    </source>
</evidence>
<organism evidence="3 4">
    <name type="scientific">Dorea formicigenerans</name>
    <dbReference type="NCBI Taxonomy" id="39486"/>
    <lineage>
        <taxon>Bacteria</taxon>
        <taxon>Bacillati</taxon>
        <taxon>Bacillota</taxon>
        <taxon>Clostridia</taxon>
        <taxon>Lachnospirales</taxon>
        <taxon>Lachnospiraceae</taxon>
        <taxon>Dorea</taxon>
    </lineage>
</organism>
<dbReference type="EMBL" id="QRUK01000005">
    <property type="protein sequence ID" value="RGR60103.1"/>
    <property type="molecule type" value="Genomic_DNA"/>
</dbReference>
<dbReference type="GO" id="GO:0000271">
    <property type="term" value="P:polysaccharide biosynthetic process"/>
    <property type="evidence" value="ECO:0007669"/>
    <property type="project" value="TreeGrafter"/>
</dbReference>
<dbReference type="InterPro" id="IPR002656">
    <property type="entry name" value="Acyl_transf_3_dom"/>
</dbReference>
<feature type="transmembrane region" description="Helical" evidence="1">
    <location>
        <begin position="163"/>
        <end position="185"/>
    </location>
</feature>
<gene>
    <name evidence="3" type="ORF">DWY33_04690</name>
</gene>
<sequence length="362" mass="41957">MRRNKGIDIARAIAIMSVLIYHFYVLVDGNRYIDYPIVHGLILVGGEIGVTLFFIISGYGIFLSIKRMEEKDYFDYWKFMKKRCVRILPQYYLSLLVIIFIGSQGFVLSKDGVWHIITHALLIHNFFPSTCGSISTVLWTMGVIFQFYLIAYWLYKAVKGKPVITLLLSIIFTVACKILIFHFVFKQMHIENSYYFIYGRQLFTAIDNFMIGMFLACYEDKIKVKKVFKYLIIIVTVIITCVWCIMPQASYRHSDSLSGYIWSSVLAVLLGIMVWFLGTYEYKKDTKVLKSIMFISKYQYGIYLWHFVVAANLIQNSPAFNKLAQNSFLGLTFILCVICVIVGYISTITLEAPDYAKVFSRK</sequence>
<keyword evidence="1" id="KW-0812">Transmembrane</keyword>
<feature type="domain" description="Acyltransferase 3" evidence="2">
    <location>
        <begin position="4"/>
        <end position="345"/>
    </location>
</feature>
<feature type="transmembrane region" description="Helical" evidence="1">
    <location>
        <begin position="9"/>
        <end position="27"/>
    </location>
</feature>
<feature type="transmembrane region" description="Helical" evidence="1">
    <location>
        <begin position="298"/>
        <end position="315"/>
    </location>
</feature>
<keyword evidence="1" id="KW-0472">Membrane</keyword>
<dbReference type="RefSeq" id="WP_118397709.1">
    <property type="nucleotide sequence ID" value="NZ_QRUK01000005.1"/>
</dbReference>
<dbReference type="Proteomes" id="UP000283652">
    <property type="component" value="Unassembled WGS sequence"/>
</dbReference>
<feature type="transmembrane region" description="Helical" evidence="1">
    <location>
        <begin position="327"/>
        <end position="352"/>
    </location>
</feature>
<name>A0A412F3M5_9FIRM</name>
<feature type="transmembrane region" description="Helical" evidence="1">
    <location>
        <begin position="197"/>
        <end position="218"/>
    </location>
</feature>
<feature type="transmembrane region" description="Helical" evidence="1">
    <location>
        <begin position="257"/>
        <end position="277"/>
    </location>
</feature>
<accession>A0A412F3M5</accession>
<feature type="transmembrane region" description="Helical" evidence="1">
    <location>
        <begin position="84"/>
        <end position="106"/>
    </location>
</feature>
<dbReference type="GO" id="GO:0016747">
    <property type="term" value="F:acyltransferase activity, transferring groups other than amino-acyl groups"/>
    <property type="evidence" value="ECO:0007669"/>
    <property type="project" value="InterPro"/>
</dbReference>
<evidence type="ECO:0000313" key="3">
    <source>
        <dbReference type="EMBL" id="RGR60103.1"/>
    </source>
</evidence>
<keyword evidence="1" id="KW-1133">Transmembrane helix</keyword>
<dbReference type="PANTHER" id="PTHR23028:SF53">
    <property type="entry name" value="ACYL_TRANSF_3 DOMAIN-CONTAINING PROTEIN"/>
    <property type="match status" value="1"/>
</dbReference>
<keyword evidence="3" id="KW-0012">Acyltransferase</keyword>
<dbReference type="GO" id="GO:0016020">
    <property type="term" value="C:membrane"/>
    <property type="evidence" value="ECO:0007669"/>
    <property type="project" value="TreeGrafter"/>
</dbReference>
<feature type="transmembrane region" description="Helical" evidence="1">
    <location>
        <begin position="126"/>
        <end position="151"/>
    </location>
</feature>